<dbReference type="RefSeq" id="WP_146257692.1">
    <property type="nucleotide sequence ID" value="NZ_QKZQ01000036.1"/>
</dbReference>
<dbReference type="AlphaFoldDB" id="A0A2W7PIZ8"/>
<comment type="caution">
    <text evidence="1">The sequence shown here is derived from an EMBL/GenBank/DDBJ whole genome shotgun (WGS) entry which is preliminary data.</text>
</comment>
<keyword evidence="2" id="KW-1185">Reference proteome</keyword>
<evidence type="ECO:0000313" key="1">
    <source>
        <dbReference type="EMBL" id="PZX36234.1"/>
    </source>
</evidence>
<name>A0A2W7PIZ8_9RHOB</name>
<organism evidence="1 2">
    <name type="scientific">Roseinatronobacter thiooxidans</name>
    <dbReference type="NCBI Taxonomy" id="121821"/>
    <lineage>
        <taxon>Bacteria</taxon>
        <taxon>Pseudomonadati</taxon>
        <taxon>Pseudomonadota</taxon>
        <taxon>Alphaproteobacteria</taxon>
        <taxon>Rhodobacterales</taxon>
        <taxon>Paracoccaceae</taxon>
        <taxon>Roseinatronobacter</taxon>
    </lineage>
</organism>
<dbReference type="Proteomes" id="UP000249364">
    <property type="component" value="Unassembled WGS sequence"/>
</dbReference>
<accession>A0A2W7PIZ8</accession>
<evidence type="ECO:0000313" key="2">
    <source>
        <dbReference type="Proteomes" id="UP000249364"/>
    </source>
</evidence>
<dbReference type="EMBL" id="QKZQ01000036">
    <property type="protein sequence ID" value="PZX36234.1"/>
    <property type="molecule type" value="Genomic_DNA"/>
</dbReference>
<proteinExistence type="predicted"/>
<protein>
    <submittedName>
        <fullName evidence="1">Uncharacterized protein</fullName>
    </submittedName>
</protein>
<gene>
    <name evidence="1" type="ORF">LY56_03520</name>
</gene>
<sequence>MKKMHNFTPVRLPTEPGYLEYRAAIAAIRRWAGPHVHFGPADQFVTGEHDELLLHELVVASICALELVPSEAYGCTLDYTAETPSNAATSDTGGVEALQLHIRVEPEAVIRIVGASVVERGSSEKPCWRFHLTAQARELSIAAFLEENGVDPGVDVLALANAVEAEGARLAARARA</sequence>
<reference evidence="1 2" key="1">
    <citation type="submission" date="2018-06" db="EMBL/GenBank/DDBJ databases">
        <title>Genomic Encyclopedia of Archaeal and Bacterial Type Strains, Phase II (KMG-II): from individual species to whole genera.</title>
        <authorList>
            <person name="Goeker M."/>
        </authorList>
    </citation>
    <scope>NUCLEOTIDE SEQUENCE [LARGE SCALE GENOMIC DNA]</scope>
    <source>
        <strain evidence="1 2">DSM 13087</strain>
    </source>
</reference>